<evidence type="ECO:0000313" key="2">
    <source>
        <dbReference type="Proteomes" id="UP000446658"/>
    </source>
</evidence>
<evidence type="ECO:0000313" key="1">
    <source>
        <dbReference type="EMBL" id="MTD33957.1"/>
    </source>
</evidence>
<keyword evidence="2" id="KW-1185">Reference proteome</keyword>
<gene>
    <name evidence="1" type="ORF">GKE73_16045</name>
</gene>
<name>A0A844GGE5_9NEIS</name>
<comment type="caution">
    <text evidence="1">The sequence shown here is derived from an EMBL/GenBank/DDBJ whole genome shotgun (WGS) entry which is preliminary data.</text>
</comment>
<dbReference type="Proteomes" id="UP000446658">
    <property type="component" value="Unassembled WGS sequence"/>
</dbReference>
<accession>A0A844GGE5</accession>
<dbReference type="AlphaFoldDB" id="A0A844GGE5"/>
<dbReference type="EMBL" id="WLYX01000001">
    <property type="protein sequence ID" value="MTD33957.1"/>
    <property type="molecule type" value="Genomic_DNA"/>
</dbReference>
<sequence length="87" mass="10342">MQTIIGMWEPERVYQQVSNDQLEPIYLAVWKAQDEKRYVKAVINANYRVKDKDRNGKRIPMQTNTLTTLGYVDLRDLNNPALYRRII</sequence>
<dbReference type="RefSeq" id="WP_230371140.1">
    <property type="nucleotide sequence ID" value="NZ_WLYX01000001.1"/>
</dbReference>
<reference evidence="1 2" key="1">
    <citation type="submission" date="2019-11" db="EMBL/GenBank/DDBJ databases">
        <title>Draft genome sequence of Paludibacterium sp. dN18-1.</title>
        <authorList>
            <person name="Im W.-T."/>
        </authorList>
    </citation>
    <scope>NUCLEOTIDE SEQUENCE [LARGE SCALE GENOMIC DNA]</scope>
    <source>
        <strain evidence="2">dN 18-1</strain>
    </source>
</reference>
<organism evidence="1 2">
    <name type="scientific">Paludibacterium denitrificans</name>
    <dbReference type="NCBI Taxonomy" id="2675226"/>
    <lineage>
        <taxon>Bacteria</taxon>
        <taxon>Pseudomonadati</taxon>
        <taxon>Pseudomonadota</taxon>
        <taxon>Betaproteobacteria</taxon>
        <taxon>Neisseriales</taxon>
        <taxon>Chromobacteriaceae</taxon>
        <taxon>Paludibacterium</taxon>
    </lineage>
</organism>
<proteinExistence type="predicted"/>
<protein>
    <submittedName>
        <fullName evidence="1">Uncharacterized protein</fullName>
    </submittedName>
</protein>